<dbReference type="RefSeq" id="WP_102167070.1">
    <property type="nucleotide sequence ID" value="NZ_CP136964.1"/>
</dbReference>
<evidence type="ECO:0000259" key="1">
    <source>
        <dbReference type="Pfam" id="PF13302"/>
    </source>
</evidence>
<dbReference type="Gene3D" id="3.40.630.30">
    <property type="match status" value="1"/>
</dbReference>
<gene>
    <name evidence="2" type="ORF">CJ229_006380</name>
</gene>
<keyword evidence="3" id="KW-1185">Reference proteome</keyword>
<reference evidence="2 3" key="2">
    <citation type="submission" date="2023-10" db="EMBL/GenBank/DDBJ databases">
        <authorList>
            <person name="Choi B."/>
        </authorList>
    </citation>
    <scope>NUCLEOTIDE SEQUENCE [LARGE SCALE GENOMIC DNA]</scope>
    <source>
        <strain evidence="2 3">UMB0959</strain>
    </source>
</reference>
<dbReference type="InterPro" id="IPR016181">
    <property type="entry name" value="Acyl_CoA_acyltransferase"/>
</dbReference>
<feature type="domain" description="N-acetyltransferase" evidence="1">
    <location>
        <begin position="233"/>
        <end position="365"/>
    </location>
</feature>
<name>A0AAF0YNG2_9STAP</name>
<dbReference type="Pfam" id="PF13302">
    <property type="entry name" value="Acetyltransf_3"/>
    <property type="match status" value="1"/>
</dbReference>
<dbReference type="AlphaFoldDB" id="A0AAF0YNG2"/>
<evidence type="ECO:0000313" key="3">
    <source>
        <dbReference type="Proteomes" id="UP000243626"/>
    </source>
</evidence>
<dbReference type="KEGG" id="nmy:CJ229_006380"/>
<organism evidence="2 3">
    <name type="scientific">Nosocomiicoccus massiliensis</name>
    <dbReference type="NCBI Taxonomy" id="1232430"/>
    <lineage>
        <taxon>Bacteria</taxon>
        <taxon>Bacillati</taxon>
        <taxon>Bacillota</taxon>
        <taxon>Bacilli</taxon>
        <taxon>Bacillales</taxon>
        <taxon>Staphylococcaceae</taxon>
        <taxon>Nosocomiicoccus</taxon>
    </lineage>
</organism>
<protein>
    <submittedName>
        <fullName evidence="2">GNAT family N-acetyltransferase</fullName>
    </submittedName>
</protein>
<dbReference type="GO" id="GO:0016747">
    <property type="term" value="F:acyltransferase activity, transferring groups other than amino-acyl groups"/>
    <property type="evidence" value="ECO:0007669"/>
    <property type="project" value="InterPro"/>
</dbReference>
<accession>A0AAF0YNG2</accession>
<dbReference type="SUPFAM" id="SSF55729">
    <property type="entry name" value="Acyl-CoA N-acyltransferases (Nat)"/>
    <property type="match status" value="1"/>
</dbReference>
<reference evidence="3" key="1">
    <citation type="submission" date="2017-09" db="EMBL/GenBank/DDBJ databases">
        <title>Bacterial strain isolated from the female urinary microbiota.</title>
        <authorList>
            <person name="Thomas-White K."/>
            <person name="Kumar N."/>
            <person name="Forster S."/>
            <person name="Putonti C."/>
            <person name="Lawley T."/>
            <person name="Wolfe A.J."/>
        </authorList>
    </citation>
    <scope>NUCLEOTIDE SEQUENCE [LARGE SCALE GENOMIC DNA]</scope>
    <source>
        <strain evidence="3">UMB0959</strain>
    </source>
</reference>
<proteinExistence type="predicted"/>
<evidence type="ECO:0000313" key="2">
    <source>
        <dbReference type="EMBL" id="WOS95716.1"/>
    </source>
</evidence>
<dbReference type="InterPro" id="IPR000182">
    <property type="entry name" value="GNAT_dom"/>
</dbReference>
<dbReference type="EMBL" id="CP136964">
    <property type="protein sequence ID" value="WOS95716.1"/>
    <property type="molecule type" value="Genomic_DNA"/>
</dbReference>
<sequence length="386" mass="45987">MYRVNPFHPNSIYLISENKKFNIYFEELKRKFPYHDYILNIGDYEVNNYSDYGFIEFRRTYDLNIELNRLLNCFFENKENIVQRASTPFTLSNQLIKKWYEIYKKTHKVNPVKNFNLEEFKEKLAEGLDFENSIVIFNTQCEIIAYALIYDDSKDTKEVGYVYFKDTKSKQQLLEILFNRLIFLNNKGIHSIVTEVDTTDKYAYEIFGAFIDDSTAYMKTLIYKSKMTKLSSRNIEHDDINYVLNWSKDIHFCLSNGWPLNRTNEAIFEWWNYVIESQSDNFQRKMLISNKTTIGYYDIYIHNDNIIELGIAIGDKNFRNKGYGSLLFSKITAEVSRKYPSKDIIAITDKTNIVAQRMIIKSGYRVENSDKYKPYITNDELVYRYI</sequence>
<dbReference type="Proteomes" id="UP000243626">
    <property type="component" value="Chromosome"/>
</dbReference>